<reference evidence="5" key="1">
    <citation type="journal article" date="2022" name="IScience">
        <title>Evolution of zygomycete secretomes and the origins of terrestrial fungal ecologies.</title>
        <authorList>
            <person name="Chang Y."/>
            <person name="Wang Y."/>
            <person name="Mondo S."/>
            <person name="Ahrendt S."/>
            <person name="Andreopoulos W."/>
            <person name="Barry K."/>
            <person name="Beard J."/>
            <person name="Benny G.L."/>
            <person name="Blankenship S."/>
            <person name="Bonito G."/>
            <person name="Cuomo C."/>
            <person name="Desiro A."/>
            <person name="Gervers K.A."/>
            <person name="Hundley H."/>
            <person name="Kuo A."/>
            <person name="LaButti K."/>
            <person name="Lang B.F."/>
            <person name="Lipzen A."/>
            <person name="O'Donnell K."/>
            <person name="Pangilinan J."/>
            <person name="Reynolds N."/>
            <person name="Sandor L."/>
            <person name="Smith M.E."/>
            <person name="Tsang A."/>
            <person name="Grigoriev I.V."/>
            <person name="Stajich J.E."/>
            <person name="Spatafora J.W."/>
        </authorList>
    </citation>
    <scope>NUCLEOTIDE SEQUENCE</scope>
    <source>
        <strain evidence="5">RSA 2281</strain>
    </source>
</reference>
<dbReference type="EMBL" id="JAIXMP010000004">
    <property type="protein sequence ID" value="KAI9274639.1"/>
    <property type="molecule type" value="Genomic_DNA"/>
</dbReference>
<evidence type="ECO:0000313" key="6">
    <source>
        <dbReference type="Proteomes" id="UP001209540"/>
    </source>
</evidence>
<dbReference type="Pfam" id="PF07690">
    <property type="entry name" value="MFS_1"/>
    <property type="match status" value="1"/>
</dbReference>
<dbReference type="InterPro" id="IPR036259">
    <property type="entry name" value="MFS_trans_sf"/>
</dbReference>
<dbReference type="InterPro" id="IPR050327">
    <property type="entry name" value="Proton-linked_MCT"/>
</dbReference>
<comment type="similarity">
    <text evidence="2">Belongs to the major facilitator superfamily. Monocarboxylate porter (TC 2.A.1.13) family.</text>
</comment>
<evidence type="ECO:0000256" key="1">
    <source>
        <dbReference type="ARBA" id="ARBA00004141"/>
    </source>
</evidence>
<keyword evidence="4" id="KW-0472">Membrane</keyword>
<feature type="compositionally biased region" description="Basic and acidic residues" evidence="3">
    <location>
        <begin position="22"/>
        <end position="35"/>
    </location>
</feature>
<feature type="compositionally biased region" description="Polar residues" evidence="3">
    <location>
        <begin position="11"/>
        <end position="21"/>
    </location>
</feature>
<dbReference type="SUPFAM" id="SSF103473">
    <property type="entry name" value="MFS general substrate transporter"/>
    <property type="match status" value="1"/>
</dbReference>
<feature type="transmembrane region" description="Helical" evidence="4">
    <location>
        <begin position="197"/>
        <end position="214"/>
    </location>
</feature>
<accession>A0AAD5KLE4</accession>
<feature type="transmembrane region" description="Helical" evidence="4">
    <location>
        <begin position="75"/>
        <end position="95"/>
    </location>
</feature>
<dbReference type="Proteomes" id="UP001209540">
    <property type="component" value="Unassembled WGS sequence"/>
</dbReference>
<dbReference type="GO" id="GO:0022857">
    <property type="term" value="F:transmembrane transporter activity"/>
    <property type="evidence" value="ECO:0007669"/>
    <property type="project" value="InterPro"/>
</dbReference>
<dbReference type="Gene3D" id="1.20.1250.20">
    <property type="entry name" value="MFS general substrate transporter like domains"/>
    <property type="match status" value="1"/>
</dbReference>
<name>A0AAD5KLE4_9FUNG</name>
<proteinExistence type="inferred from homology"/>
<dbReference type="AlphaFoldDB" id="A0AAD5KLE4"/>
<keyword evidence="6" id="KW-1185">Reference proteome</keyword>
<dbReference type="PANTHER" id="PTHR11360:SF284">
    <property type="entry name" value="EG:103B4.3 PROTEIN-RELATED"/>
    <property type="match status" value="1"/>
</dbReference>
<feature type="transmembrane region" description="Helical" evidence="4">
    <location>
        <begin position="367"/>
        <end position="385"/>
    </location>
</feature>
<feature type="transmembrane region" description="Helical" evidence="4">
    <location>
        <begin position="162"/>
        <end position="185"/>
    </location>
</feature>
<feature type="region of interest" description="Disordered" evidence="3">
    <location>
        <begin position="252"/>
        <end position="278"/>
    </location>
</feature>
<gene>
    <name evidence="5" type="ORF">BDA99DRAFT_556043</name>
</gene>
<dbReference type="GO" id="GO:0016020">
    <property type="term" value="C:membrane"/>
    <property type="evidence" value="ECO:0007669"/>
    <property type="project" value="UniProtKB-SubCell"/>
</dbReference>
<reference evidence="5" key="2">
    <citation type="submission" date="2023-02" db="EMBL/GenBank/DDBJ databases">
        <authorList>
            <consortium name="DOE Joint Genome Institute"/>
            <person name="Mondo S.J."/>
            <person name="Chang Y."/>
            <person name="Wang Y."/>
            <person name="Ahrendt S."/>
            <person name="Andreopoulos W."/>
            <person name="Barry K."/>
            <person name="Beard J."/>
            <person name="Benny G.L."/>
            <person name="Blankenship S."/>
            <person name="Bonito G."/>
            <person name="Cuomo C."/>
            <person name="Desiro A."/>
            <person name="Gervers K.A."/>
            <person name="Hundley H."/>
            <person name="Kuo A."/>
            <person name="LaButti K."/>
            <person name="Lang B.F."/>
            <person name="Lipzen A."/>
            <person name="O'Donnell K."/>
            <person name="Pangilinan J."/>
            <person name="Reynolds N."/>
            <person name="Sandor L."/>
            <person name="Smith M.W."/>
            <person name="Tsang A."/>
            <person name="Grigoriev I.V."/>
            <person name="Stajich J.E."/>
            <person name="Spatafora J.W."/>
        </authorList>
    </citation>
    <scope>NUCLEOTIDE SEQUENCE</scope>
    <source>
        <strain evidence="5">RSA 2281</strain>
    </source>
</reference>
<comment type="caution">
    <text evidence="5">The sequence shown here is derived from an EMBL/GenBank/DDBJ whole genome shotgun (WGS) entry which is preliminary data.</text>
</comment>
<sequence length="425" mass="47308">MSIRNLDNGHKTQLSSVSTSRNDQRQIEAKDSHHQEDLTHYVQETIEEDNIPAEDNVGRLSNSPYKTDVMDGKQAWGFFVSLLFTVIFTGLQTMWNNTFPDSDLVMRLTYVGTLFYAFLGVGVFIGSISYSIFGLRFIHTLAIVLFVSGLILASFSNSIWQLYITFGFMSGTGSAFIITIGYRLIPQWFIKYRSTATGLLISGIPFSGVVYPLLVNKLNVTFGTPWSYRIPAFMFLIAALATYPFIKEPKDIHNDNKQDEEENIPKASREKKLPGKKKQDTRQLFRDILDVSVLKNFNFLLWCTATMIYYYSSIIVTIFVPSSATAIGLSDEQGALGSTILFATAASALIAIVGIERYPAAIGYRTLAGAGSALGPFIAIYLDSLYTNMEPYFYCKIFAGSGFALCVLLALVIKFRLSSKPLAVI</sequence>
<feature type="region of interest" description="Disordered" evidence="3">
    <location>
        <begin position="1"/>
        <end position="35"/>
    </location>
</feature>
<dbReference type="InterPro" id="IPR011701">
    <property type="entry name" value="MFS"/>
</dbReference>
<evidence type="ECO:0000256" key="2">
    <source>
        <dbReference type="ARBA" id="ARBA00006727"/>
    </source>
</evidence>
<feature type="transmembrane region" description="Helical" evidence="4">
    <location>
        <begin position="335"/>
        <end position="355"/>
    </location>
</feature>
<protein>
    <submittedName>
        <fullName evidence="5">Major facilitator superfamily domain-containing protein</fullName>
    </submittedName>
</protein>
<evidence type="ECO:0000256" key="4">
    <source>
        <dbReference type="SAM" id="Phobius"/>
    </source>
</evidence>
<evidence type="ECO:0000313" key="5">
    <source>
        <dbReference type="EMBL" id="KAI9274639.1"/>
    </source>
</evidence>
<keyword evidence="4" id="KW-1133">Transmembrane helix</keyword>
<feature type="transmembrane region" description="Helical" evidence="4">
    <location>
        <begin position="107"/>
        <end position="130"/>
    </location>
</feature>
<comment type="subcellular location">
    <subcellularLocation>
        <location evidence="1">Membrane</location>
        <topology evidence="1">Multi-pass membrane protein</topology>
    </subcellularLocation>
</comment>
<feature type="transmembrane region" description="Helical" evidence="4">
    <location>
        <begin position="308"/>
        <end position="329"/>
    </location>
</feature>
<keyword evidence="4" id="KW-0812">Transmembrane</keyword>
<organism evidence="5 6">
    <name type="scientific">Phascolomyces articulosus</name>
    <dbReference type="NCBI Taxonomy" id="60185"/>
    <lineage>
        <taxon>Eukaryota</taxon>
        <taxon>Fungi</taxon>
        <taxon>Fungi incertae sedis</taxon>
        <taxon>Mucoromycota</taxon>
        <taxon>Mucoromycotina</taxon>
        <taxon>Mucoromycetes</taxon>
        <taxon>Mucorales</taxon>
        <taxon>Lichtheimiaceae</taxon>
        <taxon>Phascolomyces</taxon>
    </lineage>
</organism>
<evidence type="ECO:0000256" key="3">
    <source>
        <dbReference type="SAM" id="MobiDB-lite"/>
    </source>
</evidence>
<dbReference type="PANTHER" id="PTHR11360">
    <property type="entry name" value="MONOCARBOXYLATE TRANSPORTER"/>
    <property type="match status" value="1"/>
</dbReference>
<feature type="transmembrane region" description="Helical" evidence="4">
    <location>
        <begin position="226"/>
        <end position="246"/>
    </location>
</feature>
<feature type="transmembrane region" description="Helical" evidence="4">
    <location>
        <begin position="391"/>
        <end position="413"/>
    </location>
</feature>
<feature type="transmembrane region" description="Helical" evidence="4">
    <location>
        <begin position="137"/>
        <end position="156"/>
    </location>
</feature>